<evidence type="ECO:0000313" key="4">
    <source>
        <dbReference type="Proteomes" id="UP000249547"/>
    </source>
</evidence>
<dbReference type="SUPFAM" id="SSF63825">
    <property type="entry name" value="YWTD domain"/>
    <property type="match status" value="1"/>
</dbReference>
<accession>A0A327QZ81</accession>
<dbReference type="Gene3D" id="2.60.40.10">
    <property type="entry name" value="Immunoglobulins"/>
    <property type="match status" value="5"/>
</dbReference>
<feature type="domain" description="IPT/TIG" evidence="2">
    <location>
        <begin position="33"/>
        <end position="110"/>
    </location>
</feature>
<protein>
    <submittedName>
        <fullName evidence="3">IPT/TIG domain-containing protein</fullName>
    </submittedName>
</protein>
<dbReference type="InterPro" id="IPR002909">
    <property type="entry name" value="IPT_dom"/>
</dbReference>
<dbReference type="InterPro" id="IPR014756">
    <property type="entry name" value="Ig_E-set"/>
</dbReference>
<proteinExistence type="predicted"/>
<keyword evidence="1" id="KW-0732">Signal</keyword>
<sequence>MQNISRYIFGFIMILGSCSLVSCKKNDKKAETPLTVTNYFPNSGSGGTLVTIKGTGFSAEGKVSFEGTDAVVVAQNDSVLVVRAPQEGKTGQVVYAANSKTINIGNYTYQALSLTSFAPKNGPAGMHVRISGAGFSSLKSPAEVTLNGKPATVVSVSDTLLVAEVPEGAGSGAIVVKVDGKSSTGDIFKFQAVNTMKPITGAGGTRVVIKGDGFDADPAKNFVEFNGRPATVVAASLTELVVTVPVEVTTGPLSVTVGGQRTPGPTFTKVPPPTIDGVTPLSGPAGQEMTITGLNFSTTADENVVKINNIAFPVKSATSNKLVLSIPAGIGTGKLQLSVNDQLVQGPEIKEQNLGIVSAVPSMGLAGTKVTITGVGFSTNPAENEVTFNGSKAVIESATENMLVVVAPSDLTSGALKVKRATLEAFAPSRFLRAGIMTLAGGPTTSLPADLDALVVDSKGNVFVTANRTSCIYKITPTGSFSLYAGAPGQMGYVNGPVAESRFVQLNGICIDAQDNLYVSEVGNGNNIRMITPGGIVSTLRTGMSSNPGRIMVDKDNNLYLTQTYAGVLKILPSGNTVRAYNRTASDNSRPVLDNLCNLYVTGDDYEAYIGIAPISGNIRYDFIGSSEPGFVDGPFNIAKVSYGVSGMVRAADGTILIMDRNNFAIRRMDINKQEMSTVLKVSSTRGYQDGAFENARWWNPNDIALDKDGNIYVVDGNNRAVRKIFLQ</sequence>
<dbReference type="PANTHER" id="PTHR46769:SF2">
    <property type="entry name" value="FIBROCYSTIN-L ISOFORM 2 PRECURSOR-RELATED"/>
    <property type="match status" value="1"/>
</dbReference>
<keyword evidence="4" id="KW-1185">Reference proteome</keyword>
<gene>
    <name evidence="3" type="ORF">LX64_01387</name>
</gene>
<name>A0A327QZ81_9BACT</name>
<dbReference type="Gene3D" id="2.120.10.30">
    <property type="entry name" value="TolB, C-terminal domain"/>
    <property type="match status" value="2"/>
</dbReference>
<dbReference type="CDD" id="cd00603">
    <property type="entry name" value="IPT_PCSR"/>
    <property type="match status" value="2"/>
</dbReference>
<feature type="domain" description="IPT/TIG" evidence="2">
    <location>
        <begin position="193"/>
        <end position="270"/>
    </location>
</feature>
<dbReference type="PANTHER" id="PTHR46769">
    <property type="entry name" value="POLYCYSTIC KIDNEY AND HEPATIC DISEASE 1 (AUTOSOMAL RECESSIVE)-LIKE 1"/>
    <property type="match status" value="1"/>
</dbReference>
<dbReference type="InterPro" id="IPR013783">
    <property type="entry name" value="Ig-like_fold"/>
</dbReference>
<evidence type="ECO:0000259" key="2">
    <source>
        <dbReference type="SMART" id="SM00429"/>
    </source>
</evidence>
<feature type="domain" description="IPT/TIG" evidence="2">
    <location>
        <begin position="272"/>
        <end position="357"/>
    </location>
</feature>
<dbReference type="OrthoDB" id="670826at2"/>
<dbReference type="PROSITE" id="PS51257">
    <property type="entry name" value="PROKAR_LIPOPROTEIN"/>
    <property type="match status" value="1"/>
</dbReference>
<reference evidence="3 4" key="1">
    <citation type="submission" date="2018-06" db="EMBL/GenBank/DDBJ databases">
        <title>Genomic Encyclopedia of Archaeal and Bacterial Type Strains, Phase II (KMG-II): from individual species to whole genera.</title>
        <authorList>
            <person name="Goeker M."/>
        </authorList>
    </citation>
    <scope>NUCLEOTIDE SEQUENCE [LARGE SCALE GENOMIC DNA]</scope>
    <source>
        <strain evidence="3 4">DSM 23857</strain>
    </source>
</reference>
<dbReference type="EMBL" id="QLLL01000002">
    <property type="protein sequence ID" value="RAJ08733.1"/>
    <property type="molecule type" value="Genomic_DNA"/>
</dbReference>
<comment type="caution">
    <text evidence="3">The sequence shown here is derived from an EMBL/GenBank/DDBJ whole genome shotgun (WGS) entry which is preliminary data.</text>
</comment>
<dbReference type="Proteomes" id="UP000249547">
    <property type="component" value="Unassembled WGS sequence"/>
</dbReference>
<dbReference type="Pfam" id="PF01833">
    <property type="entry name" value="TIG"/>
    <property type="match status" value="5"/>
</dbReference>
<dbReference type="SMART" id="SM00429">
    <property type="entry name" value="IPT"/>
    <property type="match status" value="4"/>
</dbReference>
<organism evidence="3 4">
    <name type="scientific">Chitinophaga skermanii</name>
    <dbReference type="NCBI Taxonomy" id="331697"/>
    <lineage>
        <taxon>Bacteria</taxon>
        <taxon>Pseudomonadati</taxon>
        <taxon>Bacteroidota</taxon>
        <taxon>Chitinophagia</taxon>
        <taxon>Chitinophagales</taxon>
        <taxon>Chitinophagaceae</taxon>
        <taxon>Chitinophaga</taxon>
    </lineage>
</organism>
<dbReference type="InterPro" id="IPR052387">
    <property type="entry name" value="Fibrocystin"/>
</dbReference>
<feature type="domain" description="IPT/TIG" evidence="2">
    <location>
        <begin position="111"/>
        <end position="191"/>
    </location>
</feature>
<dbReference type="SUPFAM" id="SSF81296">
    <property type="entry name" value="E set domains"/>
    <property type="match status" value="5"/>
</dbReference>
<dbReference type="RefSeq" id="WP_111596847.1">
    <property type="nucleotide sequence ID" value="NZ_QLLL01000002.1"/>
</dbReference>
<dbReference type="InterPro" id="IPR011042">
    <property type="entry name" value="6-blade_b-propeller_TolB-like"/>
</dbReference>
<dbReference type="AlphaFoldDB" id="A0A327QZ81"/>
<evidence type="ECO:0000313" key="3">
    <source>
        <dbReference type="EMBL" id="RAJ08733.1"/>
    </source>
</evidence>
<evidence type="ECO:0000256" key="1">
    <source>
        <dbReference type="ARBA" id="ARBA00022729"/>
    </source>
</evidence>